<keyword evidence="2" id="KW-0808">Transferase</keyword>
<dbReference type="EC" id="2.7.7.65" evidence="2"/>
<dbReference type="PANTHER" id="PTHR44757">
    <property type="entry name" value="DIGUANYLATE CYCLASE DGCP"/>
    <property type="match status" value="1"/>
</dbReference>
<name>A0ABS6SLN4_9SPHN</name>
<gene>
    <name evidence="2" type="ORF">KCG45_06830</name>
</gene>
<dbReference type="RefSeq" id="WP_218316296.1">
    <property type="nucleotide sequence ID" value="NZ_JAGSPB010000001.1"/>
</dbReference>
<dbReference type="EMBL" id="JAGSPB010000001">
    <property type="protein sequence ID" value="MBV7265890.1"/>
    <property type="molecule type" value="Genomic_DNA"/>
</dbReference>
<keyword evidence="3" id="KW-1185">Reference proteome</keyword>
<evidence type="ECO:0000313" key="2">
    <source>
        <dbReference type="EMBL" id="MBV7265890.1"/>
    </source>
</evidence>
<keyword evidence="2" id="KW-0548">Nucleotidyltransferase</keyword>
<dbReference type="InterPro" id="IPR000160">
    <property type="entry name" value="GGDEF_dom"/>
</dbReference>
<evidence type="ECO:0000313" key="3">
    <source>
        <dbReference type="Proteomes" id="UP000699975"/>
    </source>
</evidence>
<organism evidence="2 3">
    <name type="scientific">Erythrobacter ani</name>
    <dbReference type="NCBI Taxonomy" id="2827235"/>
    <lineage>
        <taxon>Bacteria</taxon>
        <taxon>Pseudomonadati</taxon>
        <taxon>Pseudomonadota</taxon>
        <taxon>Alphaproteobacteria</taxon>
        <taxon>Sphingomonadales</taxon>
        <taxon>Erythrobacteraceae</taxon>
        <taxon>Erythrobacter/Porphyrobacter group</taxon>
        <taxon>Erythrobacter</taxon>
    </lineage>
</organism>
<accession>A0ABS6SLN4</accession>
<protein>
    <submittedName>
        <fullName evidence="2">Diguanylate cyclase</fullName>
        <ecNumber evidence="2">2.7.7.65</ecNumber>
    </submittedName>
</protein>
<reference evidence="2 3" key="1">
    <citation type="submission" date="2021-04" db="EMBL/GenBank/DDBJ databases">
        <authorList>
            <person name="Pira H."/>
            <person name="Risdian C."/>
            <person name="Wink J."/>
        </authorList>
    </citation>
    <scope>NUCLEOTIDE SEQUENCE [LARGE SCALE GENOMIC DNA]</scope>
    <source>
        <strain evidence="2 3">WH131</strain>
    </source>
</reference>
<dbReference type="PANTHER" id="PTHR44757:SF2">
    <property type="entry name" value="BIOFILM ARCHITECTURE MAINTENANCE PROTEIN MBAA"/>
    <property type="match status" value="1"/>
</dbReference>
<feature type="domain" description="GGDEF" evidence="1">
    <location>
        <begin position="168"/>
        <end position="298"/>
    </location>
</feature>
<comment type="caution">
    <text evidence="2">The sequence shown here is derived from an EMBL/GenBank/DDBJ whole genome shotgun (WGS) entry which is preliminary data.</text>
</comment>
<dbReference type="SMART" id="SM00267">
    <property type="entry name" value="GGDEF"/>
    <property type="match status" value="1"/>
</dbReference>
<dbReference type="PROSITE" id="PS50887">
    <property type="entry name" value="GGDEF"/>
    <property type="match status" value="1"/>
</dbReference>
<evidence type="ECO:0000259" key="1">
    <source>
        <dbReference type="PROSITE" id="PS50887"/>
    </source>
</evidence>
<dbReference type="InterPro" id="IPR052155">
    <property type="entry name" value="Biofilm_reg_signaling"/>
</dbReference>
<dbReference type="Pfam" id="PF00990">
    <property type="entry name" value="GGDEF"/>
    <property type="match status" value="1"/>
</dbReference>
<dbReference type="GO" id="GO:0052621">
    <property type="term" value="F:diguanylate cyclase activity"/>
    <property type="evidence" value="ECO:0007669"/>
    <property type="project" value="UniProtKB-EC"/>
</dbReference>
<dbReference type="Proteomes" id="UP000699975">
    <property type="component" value="Unassembled WGS sequence"/>
</dbReference>
<sequence>MSDLEGRVLHGLVEEASGDIVLRLDAQGFIVHGSENISELGYDIAGMLVMPHVSDLADGEHSDLVGAFVEKTMKGEAESRWCEFPVIANAPASVFDPADYRRWYSLSLRPITAEGGTAQGALGLLRSVQHKRVLEGELHSRAVTDPLTGLANRQAFCANLRRHLAAGGGQLLAVFAVDSMRAMFMQYGQRTADEIMWGFAKFLETMALPGHEIAQLDHERFAVILPNMSASAAREWAGDVLKTFSALALPSSSRGPQLSASAGLATVECTVDWTLRQAELSLVMARAGGGMQVGHCGYDMSGAVAARQNASNGASPVGVAAAPR</sequence>
<proteinExistence type="predicted"/>